<accession>A0AAV7JCE3</accession>
<dbReference type="InterPro" id="IPR050750">
    <property type="entry name" value="C5-MTase"/>
</dbReference>
<dbReference type="EMBL" id="JAKMXF010000354">
    <property type="protein sequence ID" value="KAI6646439.1"/>
    <property type="molecule type" value="Genomic_DNA"/>
</dbReference>
<dbReference type="PANTHER" id="PTHR46098:SF1">
    <property type="entry name" value="TRNA (CYTOSINE(38)-C(5))-METHYLTRANSFERASE"/>
    <property type="match status" value="1"/>
</dbReference>
<evidence type="ECO:0000313" key="9">
    <source>
        <dbReference type="Proteomes" id="UP001165289"/>
    </source>
</evidence>
<organism evidence="8 9">
    <name type="scientific">Oopsacas minuta</name>
    <dbReference type="NCBI Taxonomy" id="111878"/>
    <lineage>
        <taxon>Eukaryota</taxon>
        <taxon>Metazoa</taxon>
        <taxon>Porifera</taxon>
        <taxon>Hexactinellida</taxon>
        <taxon>Hexasterophora</taxon>
        <taxon>Lyssacinosida</taxon>
        <taxon>Leucopsacidae</taxon>
        <taxon>Oopsacas</taxon>
    </lineage>
</organism>
<evidence type="ECO:0000256" key="3">
    <source>
        <dbReference type="ARBA" id="ARBA00022691"/>
    </source>
</evidence>
<keyword evidence="1 7" id="KW-0489">Methyltransferase</keyword>
<dbReference type="GO" id="GO:0005634">
    <property type="term" value="C:nucleus"/>
    <property type="evidence" value="ECO:0007669"/>
    <property type="project" value="TreeGrafter"/>
</dbReference>
<dbReference type="GO" id="GO:0032259">
    <property type="term" value="P:methylation"/>
    <property type="evidence" value="ECO:0007669"/>
    <property type="project" value="UniProtKB-KW"/>
</dbReference>
<dbReference type="AlphaFoldDB" id="A0AAV7JCE3"/>
<dbReference type="PROSITE" id="PS51679">
    <property type="entry name" value="SAM_MT_C5"/>
    <property type="match status" value="1"/>
</dbReference>
<comment type="similarity">
    <text evidence="7">Belongs to the class I-like SAM-binding methyltransferase superfamily. C5-methyltransferase family.</text>
</comment>
<evidence type="ECO:0000256" key="7">
    <source>
        <dbReference type="PROSITE-ProRule" id="PRU01016"/>
    </source>
</evidence>
<keyword evidence="2 7" id="KW-0808">Transferase</keyword>
<dbReference type="Gene3D" id="3.40.50.150">
    <property type="entry name" value="Vaccinia Virus protein VP39"/>
    <property type="match status" value="1"/>
</dbReference>
<sequence>MATRTSTPEPLRVLELFSGVGGMHCAIRQTGYPVSSVTAIDINPSANRLYSHNFNTTKLLQLNILGISSSFLKQLQTQLWVMSPPCQPFTRQGKKLDLKDERTSAFTHILKLIRNCTTLCIEYCCLNIVIIELSCEPNYLPTYILLENVQGFECSEARNELVTTLSETGYTYRELLLTPLQFGVPNSRLRYYLIAKLQPLKFKFDSSCVIREWPIQEITPVTAIFTEYTGIRDIDVDPGEAGSTTISEDKSASPLSCIPLDRFLTHLSPEEKASYLLTAPTLQKYGKVLDIVYTHSVCSCCFTRAYGNYLQGTGSVIQSGLNSKQATDSAYNLYFQAVEQGLPNLEAPLMPLELRFFTPKEIANVMCFPADFSFPSDLSNKQIYKLLGNSVNVLVITNLLSHLLLDQ</sequence>
<dbReference type="PROSITE" id="PS00095">
    <property type="entry name" value="C5_MTASE_2"/>
    <property type="match status" value="1"/>
</dbReference>
<dbReference type="GO" id="GO:0008168">
    <property type="term" value="F:methyltransferase activity"/>
    <property type="evidence" value="ECO:0007669"/>
    <property type="project" value="UniProtKB-KW"/>
</dbReference>
<dbReference type="InterPro" id="IPR029063">
    <property type="entry name" value="SAM-dependent_MTases_sf"/>
</dbReference>
<name>A0AAV7JCE3_9METZ</name>
<dbReference type="PRINTS" id="PR00105">
    <property type="entry name" value="C5METTRFRASE"/>
</dbReference>
<reference evidence="8 9" key="1">
    <citation type="journal article" date="2023" name="BMC Biol.">
        <title>The compact genome of the sponge Oopsacas minuta (Hexactinellida) is lacking key metazoan core genes.</title>
        <authorList>
            <person name="Santini S."/>
            <person name="Schenkelaars Q."/>
            <person name="Jourda C."/>
            <person name="Duchesne M."/>
            <person name="Belahbib H."/>
            <person name="Rocher C."/>
            <person name="Selva M."/>
            <person name="Riesgo A."/>
            <person name="Vervoort M."/>
            <person name="Leys S.P."/>
            <person name="Kodjabachian L."/>
            <person name="Le Bivic A."/>
            <person name="Borchiellini C."/>
            <person name="Claverie J.M."/>
            <person name="Renard E."/>
        </authorList>
    </citation>
    <scope>NUCLEOTIDE SEQUENCE [LARGE SCALE GENOMIC DNA]</scope>
    <source>
        <strain evidence="8">SPO-2</strain>
    </source>
</reference>
<keyword evidence="9" id="KW-1185">Reference proteome</keyword>
<proteinExistence type="inferred from homology"/>
<gene>
    <name evidence="8" type="ORF">LOD99_12560</name>
</gene>
<dbReference type="SUPFAM" id="SSF53335">
    <property type="entry name" value="S-adenosyl-L-methionine-dependent methyltransferases"/>
    <property type="match status" value="1"/>
</dbReference>
<keyword evidence="3 7" id="KW-0949">S-adenosyl-L-methionine</keyword>
<evidence type="ECO:0000256" key="1">
    <source>
        <dbReference type="ARBA" id="ARBA00022603"/>
    </source>
</evidence>
<protein>
    <recommendedName>
        <fullName evidence="5">tRNA (cytosine(38)-C(5))-methyltransferase</fullName>
        <ecNumber evidence="4">2.1.1.204</ecNumber>
    </recommendedName>
    <alternativeName>
        <fullName evidence="6">DNA (cytosine-5)-methyltransferase-like protein 2</fullName>
    </alternativeName>
</protein>
<dbReference type="EC" id="2.1.1.204" evidence="4"/>
<dbReference type="InterPro" id="IPR031303">
    <property type="entry name" value="C5_meth_CS"/>
</dbReference>
<evidence type="ECO:0000256" key="4">
    <source>
        <dbReference type="ARBA" id="ARBA00039081"/>
    </source>
</evidence>
<dbReference type="Gene3D" id="3.90.120.10">
    <property type="entry name" value="DNA Methylase, subunit A, domain 2"/>
    <property type="match status" value="1"/>
</dbReference>
<dbReference type="InterPro" id="IPR001525">
    <property type="entry name" value="C5_MeTfrase"/>
</dbReference>
<dbReference type="PANTHER" id="PTHR46098">
    <property type="entry name" value="TRNA (CYTOSINE(38)-C(5))-METHYLTRANSFERASE"/>
    <property type="match status" value="1"/>
</dbReference>
<evidence type="ECO:0000256" key="6">
    <source>
        <dbReference type="ARBA" id="ARBA00042810"/>
    </source>
</evidence>
<feature type="active site" evidence="7">
    <location>
        <position position="86"/>
    </location>
</feature>
<dbReference type="Pfam" id="PF00145">
    <property type="entry name" value="DNA_methylase"/>
    <property type="match status" value="1"/>
</dbReference>
<comment type="caution">
    <text evidence="8">The sequence shown here is derived from an EMBL/GenBank/DDBJ whole genome shotgun (WGS) entry which is preliminary data.</text>
</comment>
<evidence type="ECO:0000256" key="2">
    <source>
        <dbReference type="ARBA" id="ARBA00022679"/>
    </source>
</evidence>
<evidence type="ECO:0000256" key="5">
    <source>
        <dbReference type="ARBA" id="ARBA00039681"/>
    </source>
</evidence>
<dbReference type="Proteomes" id="UP001165289">
    <property type="component" value="Unassembled WGS sequence"/>
</dbReference>
<evidence type="ECO:0000313" key="8">
    <source>
        <dbReference type="EMBL" id="KAI6646439.1"/>
    </source>
</evidence>